<accession>A0A5K3FG69</accession>
<keyword evidence="1" id="KW-0175">Coiled coil</keyword>
<evidence type="ECO:0000259" key="2">
    <source>
        <dbReference type="Pfam" id="PF21044"/>
    </source>
</evidence>
<dbReference type="InterPro" id="IPR048701">
    <property type="entry name" value="CIP2A_N"/>
</dbReference>
<proteinExistence type="predicted"/>
<feature type="domain" description="CIP2A N-terminal" evidence="2">
    <location>
        <begin position="89"/>
        <end position="236"/>
    </location>
</feature>
<organism evidence="3">
    <name type="scientific">Mesocestoides corti</name>
    <name type="common">Flatworm</name>
    <dbReference type="NCBI Taxonomy" id="53468"/>
    <lineage>
        <taxon>Eukaryota</taxon>
        <taxon>Metazoa</taxon>
        <taxon>Spiralia</taxon>
        <taxon>Lophotrochozoa</taxon>
        <taxon>Platyhelminthes</taxon>
        <taxon>Cestoda</taxon>
        <taxon>Eucestoda</taxon>
        <taxon>Cyclophyllidea</taxon>
        <taxon>Mesocestoididae</taxon>
        <taxon>Mesocestoides</taxon>
    </lineage>
</organism>
<feature type="coiled-coil region" evidence="1">
    <location>
        <begin position="699"/>
        <end position="792"/>
    </location>
</feature>
<evidence type="ECO:0000256" key="1">
    <source>
        <dbReference type="SAM" id="Coils"/>
    </source>
</evidence>
<dbReference type="PANTHER" id="PTHR23161:SF2">
    <property type="entry name" value="PROTEIN CIP2A"/>
    <property type="match status" value="1"/>
</dbReference>
<dbReference type="SUPFAM" id="SSF48371">
    <property type="entry name" value="ARM repeat"/>
    <property type="match status" value="1"/>
</dbReference>
<reference evidence="3" key="1">
    <citation type="submission" date="2019-11" db="UniProtKB">
        <authorList>
            <consortium name="WormBaseParasite"/>
        </authorList>
    </citation>
    <scope>IDENTIFICATION</scope>
</reference>
<dbReference type="Pfam" id="PF21044">
    <property type="entry name" value="CIP2A_N"/>
    <property type="match status" value="1"/>
</dbReference>
<evidence type="ECO:0000313" key="3">
    <source>
        <dbReference type="WBParaSite" id="MCU_008114-RB"/>
    </source>
</evidence>
<dbReference type="PANTHER" id="PTHR23161">
    <property type="entry name" value="PROTEIN CIP2A"/>
    <property type="match status" value="1"/>
</dbReference>
<dbReference type="AlphaFoldDB" id="A0A5K3FG69"/>
<protein>
    <submittedName>
        <fullName evidence="3">Protein CIP2A</fullName>
    </submittedName>
</protein>
<dbReference type="InterPro" id="IPR016024">
    <property type="entry name" value="ARM-type_fold"/>
</dbReference>
<dbReference type="WBParaSite" id="MCU_008114-RB">
    <property type="protein sequence ID" value="MCU_008114-RB"/>
    <property type="gene ID" value="MCU_008114"/>
</dbReference>
<name>A0A5K3FG69_MESCO</name>
<dbReference type="InterPro" id="IPR042510">
    <property type="entry name" value="CIP2A"/>
</dbReference>
<sequence>MPLRPAALNIILKFADNLSSRFILLHKLSILKPLLHAVYEWKDEKRSLEALKAFYKCTFEIHYMALECEDEILIRGARQAIAILKTPRDTEKIEISLGILANLSRMTSVIHKALRSRDDFEVLRKILLHIMNEELSTQVELVLSMTVIFHLWGIQDKFFDRRNFHSSVQILFNILLNGKFSVESLYAGHILIEFCMNPTSFALVKSHPALHQTLDEVVNQLNSNNSKLVHTFVEFLKCLVKNDLELCAYTRSRCFNFNSDNEAIGVIPGICRHLMQLSDHFLAASTATLIFELEYWYSKSPSVKLTSPIAYNATLVQLLSVITQSLSGIGVEKCTLETVYRNRVILRCASLLVQKTAEACCSLDSESVGTSASHVARLASTIHSLARHNLESNIQLSSFLSKVRKEKENIGDTAQANVVMSSMLLTVDSLDLLLVCTDFFSTASPISQKSPDNTGPLDPDETRIDCTPQMAEMHLHEEGSVVGHLHKCSDALQHCLETPTVAPMLALVLVLGDEVPSGIFCCRAAVLRLLKIALNLEKFSISTFLSTFSEILPPGSQSIDQYIASRLLNSGRKSSCSPSFSSEWIAATQPHSLSNTSQCPCKSIPFSVRHSSEAILDKLCNALNNSSLSVATISGSEAMAICQQKIELLKSNEAVLEADVAAKTEALRASDAIAEHFRARALLAESQVSRLLRLQMSALANAEDSRADMEAQREHIARLEEENKRLFDELASKQKECENLQSTRLSLQNKITNMRDQNRAMDATIDNYRKQLDEAKQVIQQKDTEIQQYTHLTRLINELTGNRVSPADLTVTKNPS</sequence>